<proteinExistence type="predicted"/>
<evidence type="ECO:0000313" key="6">
    <source>
        <dbReference type="Proteomes" id="UP000188181"/>
    </source>
</evidence>
<dbReference type="KEGG" id="pbas:SMSP2_01337"/>
<dbReference type="InterPro" id="IPR046335">
    <property type="entry name" value="LacI/GalR-like_sensor"/>
</dbReference>
<organism evidence="5 6">
    <name type="scientific">Limihaloglobus sulfuriphilus</name>
    <dbReference type="NCBI Taxonomy" id="1851148"/>
    <lineage>
        <taxon>Bacteria</taxon>
        <taxon>Pseudomonadati</taxon>
        <taxon>Planctomycetota</taxon>
        <taxon>Phycisphaerae</taxon>
        <taxon>Sedimentisphaerales</taxon>
        <taxon>Sedimentisphaeraceae</taxon>
        <taxon>Limihaloglobus</taxon>
    </lineage>
</organism>
<name>A0A1Q2ME40_9BACT</name>
<sequence>MVKVAKMAKVSQATVSRVFNGNPTVSRESVENVKRAAALLGYKAKRKPRTSTSGVLKVAAISLGSEEMAAFFGGHSICIEKIERELAKNNVELLRFNVTDVASIPAVILSGEVSGLILTGYTLDFEVLEKLESFPKVWLNSHTTKDGDVILPGNVEIGKLALDYFLKRGHSKLGVLNAYLANPAVVSRCEYFKHAASLAGVKVTDFIYKGLKSQNWQEFEQNVEVLVKEFIKSDNRPTAVFVPVDTEVALVYRFFTKYGIKIGKGGVEILGCDNDTATRVALYPRPSTIDIGTEILIRQAVQLLLWRIESPNVDRNISIVVEPKLILGEV</sequence>
<dbReference type="Gene3D" id="1.10.260.40">
    <property type="entry name" value="lambda repressor-like DNA-binding domains"/>
    <property type="match status" value="1"/>
</dbReference>
<gene>
    <name evidence="5" type="primary">rbsR_1</name>
    <name evidence="5" type="ORF">SMSP2_01337</name>
</gene>
<keyword evidence="3" id="KW-0804">Transcription</keyword>
<accession>A0A1Q2ME40</accession>
<dbReference type="PANTHER" id="PTHR30146">
    <property type="entry name" value="LACI-RELATED TRANSCRIPTIONAL REPRESSOR"/>
    <property type="match status" value="1"/>
</dbReference>
<dbReference type="Pfam" id="PF00356">
    <property type="entry name" value="LacI"/>
    <property type="match status" value="1"/>
</dbReference>
<evidence type="ECO:0000256" key="2">
    <source>
        <dbReference type="ARBA" id="ARBA00023125"/>
    </source>
</evidence>
<dbReference type="STRING" id="1851148.SMSP2_01337"/>
<dbReference type="InterPro" id="IPR010982">
    <property type="entry name" value="Lambda_DNA-bd_dom_sf"/>
</dbReference>
<dbReference type="AlphaFoldDB" id="A0A1Q2ME40"/>
<dbReference type="Gene3D" id="3.40.50.2300">
    <property type="match status" value="2"/>
</dbReference>
<dbReference type="CDD" id="cd01392">
    <property type="entry name" value="HTH_LacI"/>
    <property type="match status" value="1"/>
</dbReference>
<protein>
    <submittedName>
        <fullName evidence="5">Ribose operon repressor</fullName>
    </submittedName>
</protein>
<dbReference type="InterPro" id="IPR000843">
    <property type="entry name" value="HTH_LacI"/>
</dbReference>
<dbReference type="InterPro" id="IPR028082">
    <property type="entry name" value="Peripla_BP_I"/>
</dbReference>
<dbReference type="Proteomes" id="UP000188181">
    <property type="component" value="Chromosome"/>
</dbReference>
<evidence type="ECO:0000313" key="5">
    <source>
        <dbReference type="EMBL" id="AQQ70973.1"/>
    </source>
</evidence>
<keyword evidence="1" id="KW-0805">Transcription regulation</keyword>
<dbReference type="PANTHER" id="PTHR30146:SF109">
    <property type="entry name" value="HTH-TYPE TRANSCRIPTIONAL REGULATOR GALS"/>
    <property type="match status" value="1"/>
</dbReference>
<dbReference type="Pfam" id="PF13377">
    <property type="entry name" value="Peripla_BP_3"/>
    <property type="match status" value="1"/>
</dbReference>
<keyword evidence="6" id="KW-1185">Reference proteome</keyword>
<keyword evidence="2" id="KW-0238">DNA-binding</keyword>
<evidence type="ECO:0000256" key="3">
    <source>
        <dbReference type="ARBA" id="ARBA00023163"/>
    </source>
</evidence>
<evidence type="ECO:0000256" key="1">
    <source>
        <dbReference type="ARBA" id="ARBA00023015"/>
    </source>
</evidence>
<reference evidence="6" key="1">
    <citation type="submission" date="2017-02" db="EMBL/GenBank/DDBJ databases">
        <title>Comparative genomics and description of representatives of a novel lineage of planctomycetes thriving in anoxic sediments.</title>
        <authorList>
            <person name="Spring S."/>
            <person name="Bunk B."/>
            <person name="Sproer C."/>
        </authorList>
    </citation>
    <scope>NUCLEOTIDE SEQUENCE [LARGE SCALE GENOMIC DNA]</scope>
    <source>
        <strain evidence="6">SM-Chi-D1</strain>
    </source>
</reference>
<feature type="domain" description="HTH lacI-type" evidence="4">
    <location>
        <begin position="1"/>
        <end position="53"/>
    </location>
</feature>
<dbReference type="EMBL" id="CP019646">
    <property type="protein sequence ID" value="AQQ70973.1"/>
    <property type="molecule type" value="Genomic_DNA"/>
</dbReference>
<dbReference type="PROSITE" id="PS50932">
    <property type="entry name" value="HTH_LACI_2"/>
    <property type="match status" value="1"/>
</dbReference>
<dbReference type="GO" id="GO:0000976">
    <property type="term" value="F:transcription cis-regulatory region binding"/>
    <property type="evidence" value="ECO:0007669"/>
    <property type="project" value="TreeGrafter"/>
</dbReference>
<dbReference type="SMART" id="SM00354">
    <property type="entry name" value="HTH_LACI"/>
    <property type="match status" value="1"/>
</dbReference>
<dbReference type="SUPFAM" id="SSF47413">
    <property type="entry name" value="lambda repressor-like DNA-binding domains"/>
    <property type="match status" value="1"/>
</dbReference>
<evidence type="ECO:0000259" key="4">
    <source>
        <dbReference type="PROSITE" id="PS50932"/>
    </source>
</evidence>
<dbReference type="GO" id="GO:0003700">
    <property type="term" value="F:DNA-binding transcription factor activity"/>
    <property type="evidence" value="ECO:0007669"/>
    <property type="project" value="TreeGrafter"/>
</dbReference>
<dbReference type="SUPFAM" id="SSF53822">
    <property type="entry name" value="Periplasmic binding protein-like I"/>
    <property type="match status" value="1"/>
</dbReference>